<gene>
    <name evidence="1" type="ORF">CRE_15229</name>
</gene>
<proteinExistence type="predicted"/>
<dbReference type="AlphaFoldDB" id="E3NU10"/>
<organism evidence="2">
    <name type="scientific">Caenorhabditis remanei</name>
    <name type="common">Caenorhabditis vulgaris</name>
    <dbReference type="NCBI Taxonomy" id="31234"/>
    <lineage>
        <taxon>Eukaryota</taxon>
        <taxon>Metazoa</taxon>
        <taxon>Ecdysozoa</taxon>
        <taxon>Nematoda</taxon>
        <taxon>Chromadorea</taxon>
        <taxon>Rhabditida</taxon>
        <taxon>Rhabditina</taxon>
        <taxon>Rhabditomorpha</taxon>
        <taxon>Rhabditoidea</taxon>
        <taxon>Rhabditidae</taxon>
        <taxon>Peloderinae</taxon>
        <taxon>Caenorhabditis</taxon>
    </lineage>
</organism>
<dbReference type="EMBL" id="DS270375">
    <property type="protein sequence ID" value="EFO93469.1"/>
    <property type="molecule type" value="Genomic_DNA"/>
</dbReference>
<dbReference type="InParanoid" id="E3NU10"/>
<protein>
    <submittedName>
        <fullName evidence="1">Uncharacterized protein</fullName>
    </submittedName>
</protein>
<accession>E3NU10</accession>
<dbReference type="HOGENOM" id="CLU_2943931_0_0_1"/>
<evidence type="ECO:0000313" key="1">
    <source>
        <dbReference type="EMBL" id="EFO93469.1"/>
    </source>
</evidence>
<sequence length="60" mass="7100">MHDSIEEPDDFGEKEKVDLTIQTFQVFHQAWFRCSRRNQISTSVWDTMESVINTSTNYSL</sequence>
<name>E3NU10_CAERE</name>
<reference evidence="1" key="1">
    <citation type="submission" date="2007-07" db="EMBL/GenBank/DDBJ databases">
        <title>PCAP assembly of the Caenorhabditis remanei genome.</title>
        <authorList>
            <consortium name="The Caenorhabditis remanei Sequencing Consortium"/>
            <person name="Wilson R.K."/>
        </authorList>
    </citation>
    <scope>NUCLEOTIDE SEQUENCE [LARGE SCALE GENOMIC DNA]</scope>
    <source>
        <strain evidence="1">PB4641</strain>
    </source>
</reference>
<evidence type="ECO:0000313" key="2">
    <source>
        <dbReference type="Proteomes" id="UP000008281"/>
    </source>
</evidence>
<dbReference type="Proteomes" id="UP000008281">
    <property type="component" value="Unassembled WGS sequence"/>
</dbReference>
<keyword evidence="2" id="KW-1185">Reference proteome</keyword>